<sequence length="164" mass="18865">MQNNKPLAYIIIGFIGSGKTTFARKLEKETGAVRFTKDEWMVRVFGNTPPKDNFEEYDNKMTSLATDMALKCLKAGISVIIDEGFWVKEHRDAISEKVKNVGAIPKLYYLEAPFEIMKARTLKRSKNPPVDSFSIDEESFNQYWKQFRPPGKDEEFTLINQADI</sequence>
<evidence type="ECO:0000313" key="1">
    <source>
        <dbReference type="EMBL" id="KKQ43974.1"/>
    </source>
</evidence>
<dbReference type="InterPro" id="IPR027417">
    <property type="entry name" value="P-loop_NTPase"/>
</dbReference>
<proteinExistence type="predicted"/>
<dbReference type="SUPFAM" id="SSF52540">
    <property type="entry name" value="P-loop containing nucleoside triphosphate hydrolases"/>
    <property type="match status" value="1"/>
</dbReference>
<reference evidence="1 2" key="1">
    <citation type="journal article" date="2015" name="Nature">
        <title>rRNA introns, odd ribosomes, and small enigmatic genomes across a large radiation of phyla.</title>
        <authorList>
            <person name="Brown C.T."/>
            <person name="Hug L.A."/>
            <person name="Thomas B.C."/>
            <person name="Sharon I."/>
            <person name="Castelle C.J."/>
            <person name="Singh A."/>
            <person name="Wilkins M.J."/>
            <person name="Williams K.H."/>
            <person name="Banfield J.F."/>
        </authorList>
    </citation>
    <scope>NUCLEOTIDE SEQUENCE [LARGE SCALE GENOMIC DNA]</scope>
</reference>
<dbReference type="Proteomes" id="UP000034603">
    <property type="component" value="Unassembled WGS sequence"/>
</dbReference>
<name>A0A0G0K4E7_9BACT</name>
<dbReference type="Gene3D" id="3.40.50.300">
    <property type="entry name" value="P-loop containing nucleotide triphosphate hydrolases"/>
    <property type="match status" value="1"/>
</dbReference>
<accession>A0A0G0K4E7</accession>
<evidence type="ECO:0008006" key="3">
    <source>
        <dbReference type="Google" id="ProtNLM"/>
    </source>
</evidence>
<protein>
    <recommendedName>
        <fullName evidence="3">ATP-binding protein</fullName>
    </recommendedName>
</protein>
<dbReference type="EMBL" id="LBTR01000037">
    <property type="protein sequence ID" value="KKQ43974.1"/>
    <property type="molecule type" value="Genomic_DNA"/>
</dbReference>
<gene>
    <name evidence="1" type="ORF">US62_C0037G0011</name>
</gene>
<dbReference type="AlphaFoldDB" id="A0A0G0K4E7"/>
<evidence type="ECO:0000313" key="2">
    <source>
        <dbReference type="Proteomes" id="UP000034603"/>
    </source>
</evidence>
<comment type="caution">
    <text evidence="1">The sequence shown here is derived from an EMBL/GenBank/DDBJ whole genome shotgun (WGS) entry which is preliminary data.</text>
</comment>
<dbReference type="Pfam" id="PF13671">
    <property type="entry name" value="AAA_33"/>
    <property type="match status" value="1"/>
</dbReference>
<organism evidence="1 2">
    <name type="scientific">Candidatus Woesebacteria bacterium GW2011_GWA1_37_8</name>
    <dbReference type="NCBI Taxonomy" id="1618546"/>
    <lineage>
        <taxon>Bacteria</taxon>
        <taxon>Candidatus Woeseibacteriota</taxon>
    </lineage>
</organism>